<evidence type="ECO:0008006" key="4">
    <source>
        <dbReference type="Google" id="ProtNLM"/>
    </source>
</evidence>
<feature type="region of interest" description="Disordered" evidence="1">
    <location>
        <begin position="460"/>
        <end position="486"/>
    </location>
</feature>
<reference evidence="2 3" key="1">
    <citation type="submission" date="2018-09" db="EMBL/GenBank/DDBJ databases">
        <title>Genomic investigation of the strawberry pathogen Phytophthora fragariae indicates pathogenicity is determined by transcriptional variation in three key races.</title>
        <authorList>
            <person name="Adams T.M."/>
            <person name="Armitage A.D."/>
            <person name="Sobczyk M.K."/>
            <person name="Bates H.J."/>
            <person name="Dunwell J.M."/>
            <person name="Nellist C.F."/>
            <person name="Harrison R.J."/>
        </authorList>
    </citation>
    <scope>NUCLEOTIDE SEQUENCE [LARGE SCALE GENOMIC DNA]</scope>
    <source>
        <strain evidence="2 3">SCRP249</strain>
    </source>
</reference>
<name>A0A6A3J6Y9_9STRA</name>
<feature type="compositionally biased region" description="Polar residues" evidence="1">
    <location>
        <begin position="468"/>
        <end position="481"/>
    </location>
</feature>
<dbReference type="Proteomes" id="UP000429607">
    <property type="component" value="Unassembled WGS sequence"/>
</dbReference>
<comment type="caution">
    <text evidence="2">The sequence shown here is derived from an EMBL/GenBank/DDBJ whole genome shotgun (WGS) entry which is preliminary data.</text>
</comment>
<gene>
    <name evidence="2" type="ORF">PR001_g21487</name>
</gene>
<evidence type="ECO:0000256" key="1">
    <source>
        <dbReference type="SAM" id="MobiDB-lite"/>
    </source>
</evidence>
<dbReference type="InterPro" id="IPR052055">
    <property type="entry name" value="Hepadnavirus_pol/RT"/>
</dbReference>
<dbReference type="InterPro" id="IPR043502">
    <property type="entry name" value="DNA/RNA_pol_sf"/>
</dbReference>
<dbReference type="CDD" id="cd09275">
    <property type="entry name" value="RNase_HI_RT_DIRS1"/>
    <property type="match status" value="1"/>
</dbReference>
<protein>
    <recommendedName>
        <fullName evidence="4">Reverse transcriptase domain-containing protein</fullName>
    </recommendedName>
</protein>
<organism evidence="2 3">
    <name type="scientific">Phytophthora rubi</name>
    <dbReference type="NCBI Taxonomy" id="129364"/>
    <lineage>
        <taxon>Eukaryota</taxon>
        <taxon>Sar</taxon>
        <taxon>Stramenopiles</taxon>
        <taxon>Oomycota</taxon>
        <taxon>Peronosporomycetes</taxon>
        <taxon>Peronosporales</taxon>
        <taxon>Peronosporaceae</taxon>
        <taxon>Phytophthora</taxon>
    </lineage>
</organism>
<dbReference type="PANTHER" id="PTHR33050:SF7">
    <property type="entry name" value="RIBONUCLEASE H"/>
    <property type="match status" value="1"/>
</dbReference>
<evidence type="ECO:0000313" key="2">
    <source>
        <dbReference type="EMBL" id="KAE8990430.1"/>
    </source>
</evidence>
<evidence type="ECO:0000313" key="3">
    <source>
        <dbReference type="Proteomes" id="UP000429607"/>
    </source>
</evidence>
<dbReference type="AlphaFoldDB" id="A0A6A3J6Y9"/>
<accession>A0A6A3J6Y9</accession>
<dbReference type="EMBL" id="QXFV01002255">
    <property type="protein sequence ID" value="KAE8990430.1"/>
    <property type="molecule type" value="Genomic_DNA"/>
</dbReference>
<feature type="region of interest" description="Disordered" evidence="1">
    <location>
        <begin position="614"/>
        <end position="635"/>
    </location>
</feature>
<dbReference type="SUPFAM" id="SSF56672">
    <property type="entry name" value="DNA/RNA polymerases"/>
    <property type="match status" value="1"/>
</dbReference>
<sequence length="635" mass="71015">MPDRSLNQRGSVHEGIPELVYDLVDIIARRIIALRRANPSGTVKLMKGDVKAAYKNIHVHEEVSAFFAGSIPEDDVVVIDLALPFGWTGSAAHYGAFGKAISHLVRRESPNSLNPSDPDTEPFFCFNWVDDHVLVEHDIGDRLQACDSAILLAMTAVLGPRAINEKKFTDWSTRLIALGLEWDSVAMTVSMPQAKIQKALGRVQGILNSRTTTRTQLSKLLGSLRHVCSCIRPAKPFFQRLVGLWKRAPRAQPVRVSQEARLDLVWFDHILRHGRLTGVSLEYFCDLPAPDVHLFMDASDTGLCVLNPAQQEYFRIQFDATEKDMIKRQEFSINVREQFSALLAVLCWGGRWKTEQVVHVRFWIDNSTAVTWCNKLASTNPLSQEMNRIFGAVEAEWSIRVSAGHLAVSSNFLADMGSRAWSNPLLTQWLRLTNTWTQVQVPINVRKAYDGNWSPFSSVPSPTHLDDSTTLPGGSGQSSASELEDHRGCLHTTKSRSLSSCHVKWFHRIYAGFEPEITPGHATAFAGMRRLSPAPSSRTPVSPAMLEWISNHIDYKNPQQRLFLGAALLGFFYLLRSSEYLAVKGGRHKYALEVRDVQVCDIAGRPAVTIESGHMQSSRYEEAKQISKGKAHLDP</sequence>
<dbReference type="PANTHER" id="PTHR33050">
    <property type="entry name" value="REVERSE TRANSCRIPTASE DOMAIN-CONTAINING PROTEIN"/>
    <property type="match status" value="1"/>
</dbReference>
<proteinExistence type="predicted"/>
<feature type="compositionally biased region" description="Basic and acidic residues" evidence="1">
    <location>
        <begin position="619"/>
        <end position="635"/>
    </location>
</feature>